<reference evidence="1" key="2">
    <citation type="journal article" date="2015" name="Fish Shellfish Immunol.">
        <title>Early steps in the European eel (Anguilla anguilla)-Vibrio vulnificus interaction in the gills: Role of the RtxA13 toxin.</title>
        <authorList>
            <person name="Callol A."/>
            <person name="Pajuelo D."/>
            <person name="Ebbesson L."/>
            <person name="Teles M."/>
            <person name="MacKenzie S."/>
            <person name="Amaro C."/>
        </authorList>
    </citation>
    <scope>NUCLEOTIDE SEQUENCE</scope>
</reference>
<protein>
    <submittedName>
        <fullName evidence="1">Uncharacterized protein</fullName>
    </submittedName>
</protein>
<accession>A0A0E9W7G8</accession>
<reference evidence="1" key="1">
    <citation type="submission" date="2014-11" db="EMBL/GenBank/DDBJ databases">
        <authorList>
            <person name="Amaro Gonzalez C."/>
        </authorList>
    </citation>
    <scope>NUCLEOTIDE SEQUENCE</scope>
</reference>
<name>A0A0E9W7G8_ANGAN</name>
<organism evidence="1">
    <name type="scientific">Anguilla anguilla</name>
    <name type="common">European freshwater eel</name>
    <name type="synonym">Muraena anguilla</name>
    <dbReference type="NCBI Taxonomy" id="7936"/>
    <lineage>
        <taxon>Eukaryota</taxon>
        <taxon>Metazoa</taxon>
        <taxon>Chordata</taxon>
        <taxon>Craniata</taxon>
        <taxon>Vertebrata</taxon>
        <taxon>Euteleostomi</taxon>
        <taxon>Actinopterygii</taxon>
        <taxon>Neopterygii</taxon>
        <taxon>Teleostei</taxon>
        <taxon>Anguilliformes</taxon>
        <taxon>Anguillidae</taxon>
        <taxon>Anguilla</taxon>
    </lineage>
</organism>
<proteinExistence type="predicted"/>
<evidence type="ECO:0000313" key="1">
    <source>
        <dbReference type="EMBL" id="JAH85535.1"/>
    </source>
</evidence>
<sequence>MLKSDMCCPMASEMTLETPPPASEAVKLTYRYHLRTCRGEA</sequence>
<dbReference type="AlphaFoldDB" id="A0A0E9W7G8"/>
<dbReference type="EMBL" id="GBXM01023042">
    <property type="protein sequence ID" value="JAH85535.1"/>
    <property type="molecule type" value="Transcribed_RNA"/>
</dbReference>